<evidence type="ECO:0000256" key="1">
    <source>
        <dbReference type="ARBA" id="ARBA00001957"/>
    </source>
</evidence>
<evidence type="ECO:0000259" key="5">
    <source>
        <dbReference type="PROSITE" id="PS50075"/>
    </source>
</evidence>
<dbReference type="SUPFAM" id="SSF56801">
    <property type="entry name" value="Acetyl-CoA synthetase-like"/>
    <property type="match status" value="2"/>
</dbReference>
<evidence type="ECO:0000256" key="3">
    <source>
        <dbReference type="ARBA" id="ARBA00022553"/>
    </source>
</evidence>
<dbReference type="GO" id="GO:0017000">
    <property type="term" value="P:antibiotic biosynthetic process"/>
    <property type="evidence" value="ECO:0007669"/>
    <property type="project" value="UniProtKB-ARBA"/>
</dbReference>
<dbReference type="OrthoDB" id="2472181at2"/>
<keyword evidence="2" id="KW-0596">Phosphopantetheine</keyword>
<dbReference type="Gene3D" id="3.30.559.30">
    <property type="entry name" value="Nonribosomal peptide synthetase, condensation domain"/>
    <property type="match status" value="3"/>
</dbReference>
<dbReference type="InterPro" id="IPR042099">
    <property type="entry name" value="ANL_N_sf"/>
</dbReference>
<dbReference type="InterPro" id="IPR010071">
    <property type="entry name" value="AA_adenyl_dom"/>
</dbReference>
<dbReference type="InterPro" id="IPR045851">
    <property type="entry name" value="AMP-bd_C_sf"/>
</dbReference>
<dbReference type="InterPro" id="IPR009081">
    <property type="entry name" value="PP-bd_ACP"/>
</dbReference>
<dbReference type="EMBL" id="VAWE01000001">
    <property type="protein sequence ID" value="TLQ44537.1"/>
    <property type="molecule type" value="Genomic_DNA"/>
</dbReference>
<dbReference type="Pfam" id="PF00501">
    <property type="entry name" value="AMP-binding"/>
    <property type="match status" value="2"/>
</dbReference>
<protein>
    <submittedName>
        <fullName evidence="6">Amino acid adenylation domain-containing protein</fullName>
    </submittedName>
</protein>
<dbReference type="Gene3D" id="3.40.50.12780">
    <property type="entry name" value="N-terminal domain of ligase-like"/>
    <property type="match status" value="1"/>
</dbReference>
<evidence type="ECO:0000256" key="2">
    <source>
        <dbReference type="ARBA" id="ARBA00022450"/>
    </source>
</evidence>
<feature type="domain" description="Carrier" evidence="5">
    <location>
        <begin position="993"/>
        <end position="1067"/>
    </location>
</feature>
<dbReference type="PANTHER" id="PTHR45527">
    <property type="entry name" value="NONRIBOSOMAL PEPTIDE SYNTHETASE"/>
    <property type="match status" value="1"/>
</dbReference>
<proteinExistence type="predicted"/>
<dbReference type="Gene3D" id="3.30.559.10">
    <property type="entry name" value="Chloramphenicol acetyltransferase-like domain"/>
    <property type="match status" value="3"/>
</dbReference>
<dbReference type="GO" id="GO:0003824">
    <property type="term" value="F:catalytic activity"/>
    <property type="evidence" value="ECO:0007669"/>
    <property type="project" value="InterPro"/>
</dbReference>
<gene>
    <name evidence="6" type="ORF">FEF34_16665</name>
</gene>
<keyword evidence="3" id="KW-0597">Phosphoprotein</keyword>
<reference evidence="6 7" key="1">
    <citation type="submission" date="2019-05" db="EMBL/GenBank/DDBJ databases">
        <title>Streptomyces marianii sp. nov., a novel marine actinomycete from southern coast of India.</title>
        <authorList>
            <person name="Iniyan A.M."/>
            <person name="Wink J."/>
            <person name="Ramprasad E."/>
            <person name="Ramana C.V."/>
            <person name="Bunk B."/>
            <person name="Sproer C."/>
            <person name="Joseph F.-J.R.S."/>
            <person name="Vincent S.G.P."/>
        </authorList>
    </citation>
    <scope>NUCLEOTIDE SEQUENCE [LARGE SCALE GENOMIC DNA]</scope>
    <source>
        <strain evidence="6 7">ICN19</strain>
    </source>
</reference>
<dbReference type="GO" id="GO:0043041">
    <property type="term" value="P:amino acid activation for nonribosomal peptide biosynthetic process"/>
    <property type="evidence" value="ECO:0007669"/>
    <property type="project" value="TreeGrafter"/>
</dbReference>
<dbReference type="InterPro" id="IPR020806">
    <property type="entry name" value="PKS_PP-bd"/>
</dbReference>
<dbReference type="SUPFAM" id="SSF47336">
    <property type="entry name" value="ACP-like"/>
    <property type="match status" value="2"/>
</dbReference>
<name>A0A5R9E5F8_9ACTN</name>
<dbReference type="Pfam" id="PF00668">
    <property type="entry name" value="Condensation"/>
    <property type="match status" value="3"/>
</dbReference>
<dbReference type="CDD" id="cd19531">
    <property type="entry name" value="LCL_NRPS-like"/>
    <property type="match status" value="1"/>
</dbReference>
<dbReference type="InterPro" id="IPR023213">
    <property type="entry name" value="CAT-like_dom_sf"/>
</dbReference>
<keyword evidence="7" id="KW-1185">Reference proteome</keyword>
<evidence type="ECO:0000256" key="4">
    <source>
        <dbReference type="SAM" id="MobiDB-lite"/>
    </source>
</evidence>
<dbReference type="InterPro" id="IPR001242">
    <property type="entry name" value="Condensation_dom"/>
</dbReference>
<dbReference type="SMART" id="SM00823">
    <property type="entry name" value="PKS_PP"/>
    <property type="match status" value="2"/>
</dbReference>
<dbReference type="GO" id="GO:0044550">
    <property type="term" value="P:secondary metabolite biosynthetic process"/>
    <property type="evidence" value="ECO:0007669"/>
    <property type="project" value="TreeGrafter"/>
</dbReference>
<dbReference type="InterPro" id="IPR006162">
    <property type="entry name" value="Ppantetheine_attach_site"/>
</dbReference>
<dbReference type="Pfam" id="PF13193">
    <property type="entry name" value="AMP-binding_C"/>
    <property type="match status" value="2"/>
</dbReference>
<evidence type="ECO:0000313" key="7">
    <source>
        <dbReference type="Proteomes" id="UP000305921"/>
    </source>
</evidence>
<dbReference type="SUPFAM" id="SSF52777">
    <property type="entry name" value="CoA-dependent acyltransferases"/>
    <property type="match status" value="6"/>
</dbReference>
<dbReference type="NCBIfam" id="TIGR01733">
    <property type="entry name" value="AA-adenyl-dom"/>
    <property type="match status" value="2"/>
</dbReference>
<dbReference type="RefSeq" id="WP_138053897.1">
    <property type="nucleotide sequence ID" value="NZ_VAWE01000001.1"/>
</dbReference>
<accession>A0A5R9E5F8</accession>
<dbReference type="Gene3D" id="3.40.50.980">
    <property type="match status" value="2"/>
</dbReference>
<dbReference type="InterPro" id="IPR036736">
    <property type="entry name" value="ACP-like_sf"/>
</dbReference>
<dbReference type="GO" id="GO:0031177">
    <property type="term" value="F:phosphopantetheine binding"/>
    <property type="evidence" value="ECO:0007669"/>
    <property type="project" value="InterPro"/>
</dbReference>
<dbReference type="FunFam" id="1.10.1200.10:FF:000005">
    <property type="entry name" value="Nonribosomal peptide synthetase 1"/>
    <property type="match status" value="2"/>
</dbReference>
<dbReference type="Proteomes" id="UP000305921">
    <property type="component" value="Unassembled WGS sequence"/>
</dbReference>
<dbReference type="GO" id="GO:0008610">
    <property type="term" value="P:lipid biosynthetic process"/>
    <property type="evidence" value="ECO:0007669"/>
    <property type="project" value="UniProtKB-ARBA"/>
</dbReference>
<dbReference type="Pfam" id="PF00550">
    <property type="entry name" value="PP-binding"/>
    <property type="match status" value="2"/>
</dbReference>
<dbReference type="PROSITE" id="PS50075">
    <property type="entry name" value="CARRIER"/>
    <property type="match status" value="2"/>
</dbReference>
<dbReference type="PROSITE" id="PS00012">
    <property type="entry name" value="PHOSPHOPANTETHEINE"/>
    <property type="match status" value="2"/>
</dbReference>
<feature type="domain" description="Carrier" evidence="5">
    <location>
        <begin position="2055"/>
        <end position="2129"/>
    </location>
</feature>
<dbReference type="FunFam" id="2.30.38.10:FF:000001">
    <property type="entry name" value="Non-ribosomal peptide synthetase PvdI"/>
    <property type="match status" value="1"/>
</dbReference>
<dbReference type="Gene3D" id="3.30.300.30">
    <property type="match status" value="2"/>
</dbReference>
<comment type="cofactor">
    <cofactor evidence="1">
        <name>pantetheine 4'-phosphate</name>
        <dbReference type="ChEBI" id="CHEBI:47942"/>
    </cofactor>
</comment>
<feature type="compositionally biased region" description="Polar residues" evidence="4">
    <location>
        <begin position="35"/>
        <end position="44"/>
    </location>
</feature>
<dbReference type="Gene3D" id="1.10.1200.10">
    <property type="entry name" value="ACP-like"/>
    <property type="match status" value="2"/>
</dbReference>
<feature type="region of interest" description="Disordered" evidence="4">
    <location>
        <begin position="24"/>
        <end position="45"/>
    </location>
</feature>
<organism evidence="6 7">
    <name type="scientific">Streptomyces marianii</name>
    <dbReference type="NCBI Taxonomy" id="1817406"/>
    <lineage>
        <taxon>Bacteria</taxon>
        <taxon>Bacillati</taxon>
        <taxon>Actinomycetota</taxon>
        <taxon>Actinomycetes</taxon>
        <taxon>Kitasatosporales</taxon>
        <taxon>Streptomycetaceae</taxon>
        <taxon>Streptomyces</taxon>
    </lineage>
</organism>
<comment type="caution">
    <text evidence="6">The sequence shown here is derived from an EMBL/GenBank/DDBJ whole genome shotgun (WGS) entry which is preliminary data.</text>
</comment>
<dbReference type="InterPro" id="IPR025110">
    <property type="entry name" value="AMP-bd_C"/>
</dbReference>
<sequence>MTDVFDDPEFLRLLDAEMQAHGLEQASAPGPEATEASSAAPDSSRLTRAETRLWFLHRLDPDSAGYNIAAGVRLSGPLDTRRLSDAFSAVVSRYEALRTVFEDERGRPRTRVLGPHDTAPESVLGTDFESPDAAHQWLAGQARRPFDLAGGPLARLAVAEAAENEHLVCLCVHHIVGDGDSLDLLIAEVFARYAGVAAGPVVPRPATGPEPVTEQEELEWWRARVAGAPTVVELPTDHPRPAVQGNNGRRIQRLLDTELASGVTGFAREQRVTSSSVHLALYRYLLQVLTGEQDLLIGCPVTTRRAEDSPRVGNFVNMVCLRTPVADDPRVRDLVARVHRSTSEAVAHRDLPFERLVEAMDIERERSRSPLVQAVFNHRRTVASARELPGGLSAGRLEVDLGVSKFDLTLTVEEASDGTRLYLEYDSDLIGADTARSWLACYEALLTEVVARPDAPMSALGLGAPLPQGDGGRHTSPRLGRRGVVGWFEEQAAAHPEREAVVHGSTRIGYGELDRRAEALARLIGRRVADPRVPVAVLARRGAGLVVAMLAVAKAGLTALPLDEEHPKLRLRSLLEDAGCTVLVGDPSLAEWAGAGHLDVVPLDGPEEAASEGFGSRAVTSASPLYRIYTSGSTGAPKGVTVTHGNLASLLSEGRAALGYGEADRWTLFHSIAFDFSVWEMWGPLTSGGTVVVVDRDTARTPDRFLKLLIDERVSVLNQTPTAFDSLVHLWAGTHAPFPGALRTVVFGGEALRPTALRPWFRLPVADLPRLVNMYGITETTVHVTLREITRADAERPMTGSPIGVPLPHLSAYVLDPWMRPLPPGVPGELYVGGKGVAQGYAGRRTLTTTRFMPDPFAADGGSMYRTGDRVRLLANGELEYLGRVDAQVKVRGFRIEPGEVEAAVAAHSGVAAAGVVADEGRLIAFVVPAHDGLVAAELRAHLAARLPAHMVPVLTTTTDLPRTVNGKLDRRALRERARGARLADAVRAPYRAPQGECEEVIAAIWVDVLHSDRVGADDKFFELGGDSIRAVQVAALAQEKGLGISVADVFTAQTVSELAVLAGESDAHRGEGTCPFELTAPADRPLLPEGCEDAYPLTLLQQGMVFHQLDDAAYLNVTGVAVRAALDEGLLRDAVAHVMARHAVLRTSFDLSSYSEPLQLVHRDVEPPVTVVDLRGRDGAPLAFDGASARVDAWMREERGRVLDLGRAPLFRITAQQADTDLFWFCVTECHAILDGWSFTSTVSEILRAYDVLLTGGALPAVEAPATLFRDFVADERKALADPAAREFWDETLAGAEPLELPARRGEQPAAAERRVVPLPLDVQRGLERLAHRLGTPVKDVLLAGHAAVLALWTGRDEVLTGLVVNGRPETAGAEDTRGMYLNTLPVRLRTAGLSGATLVKECFRAETALLRHRTYPGAALERRSAHGPLVTAVFNYTRFHALGELGKDTPGPSAVRLSGEFQEIAPTNYPLYVSFDHGADETHGHLALLLAASPRHFAEWEADQLVELYRSVLGWLATEPEEPLSSRHVLTPDGQRTILNAWGRGEPGAASPLPVPARIRARVAERAAAPAVTDVNGTHSYAELAAAAARVADGLRAAGVGQGDPVAVCLPRRMELIAALIAVWQCGAVYVPLDPAQPAARTELISDVARPRAVVVDARTIGRAPRGTAVVRADLPSAAQADAADAAVIPEAVAYEMFTSGSTGRPKGVAVSHRALAVFTDAATGGWSRDDTVLAVTTVGFDISIVELLLPLTVGAHLVLHDTGGVLDPDALMTAVRTSGASLLQATPTVWAALADTPGDLAGLSGWCGGEALPAPVAETLLGRGVRLENWYGPTETTIWSTALDVTDAHLDRGVVPIGRPLAGERVYVLDEALRPVPAGVVGDLYIGGDGLAHGYVDRPGATGARFVPDPFAGGGSRMYRTGDRARWRTDGVLEFRGRDDDQVKVRGVRVEVADVESVVRSHPAVRQVGVVLRDDRLVAFAVAQPDAGDTFVTAEIRRHAARTLPAPVVPVVVRVARLPLNANGKVDRKALRTVDVFDEAGESPARVSRHVEPRTPLEAELARIWQDVLGVGPVGRTADFFDLGGDSLRALRLVAKAAGKGITLGPADLFRHPVLSDLAAAAAAAGPAPASGFDDGPGLVPILPRARVFFDRTGDDPALEQLFHYLELDAELDPEAVFAALEWTARRHSALRMRWRRTEGEWRQYVAKRPDLVTFRVLDLRELPEDERSRRLGEFERTVRAVTDLEHSPPWSVTLVRLGPDRTRLLFALHHLVVDGYAWQQLLENFHHAYEHAVRGEELGDAATVEGFAAWARASAAVAHHPRVQELAGHWARVLDGSRPVPVDRDPGPPTRGEQYRVPLSLAPAETARLRGLRDEEGRALMEAVLSTALARAYHRWTDGWPLLLGILTQGRDGYGGVAGPEPDASGAVGWYTGMFPVRIVAVPGETPRDGLRRVGGLLPGDPLLRNSFGLLRYLADGTPGAEALRHLRQPQIHLNYFGERSPHPLLVQESYVRLLDPPPSPMQDAKAQPEALIEIEFEIVDGHVEGSARYSGRHFTRHRIEQFSAYIQQELTSLAQL</sequence>
<dbReference type="PANTHER" id="PTHR45527:SF1">
    <property type="entry name" value="FATTY ACID SYNTHASE"/>
    <property type="match status" value="1"/>
</dbReference>
<dbReference type="Gene3D" id="2.30.38.10">
    <property type="entry name" value="Luciferase, Domain 3"/>
    <property type="match status" value="1"/>
</dbReference>
<evidence type="ECO:0000313" key="6">
    <source>
        <dbReference type="EMBL" id="TLQ44537.1"/>
    </source>
</evidence>
<dbReference type="InterPro" id="IPR000873">
    <property type="entry name" value="AMP-dep_synth/lig_dom"/>
</dbReference>
<dbReference type="GO" id="GO:0005737">
    <property type="term" value="C:cytoplasm"/>
    <property type="evidence" value="ECO:0007669"/>
    <property type="project" value="TreeGrafter"/>
</dbReference>